<keyword evidence="2" id="KW-1185">Reference proteome</keyword>
<sequence>MVQVPSIKLATGADFPLFGLGTWLSTDPKSLTDALRAALGAGYRLIDTAYVYGNEAVIGNMLQEYSDIYIFPIYSSPVSYPIWCIHQMKSKRCCPDN</sequence>
<dbReference type="WBParaSite" id="PgR057_g060_t03">
    <property type="protein sequence ID" value="PgR057_g060_t03"/>
    <property type="gene ID" value="PgR057_g060"/>
</dbReference>
<organism evidence="2 4">
    <name type="scientific">Parascaris univalens</name>
    <name type="common">Nematode worm</name>
    <dbReference type="NCBI Taxonomy" id="6257"/>
    <lineage>
        <taxon>Eukaryota</taxon>
        <taxon>Metazoa</taxon>
        <taxon>Ecdysozoa</taxon>
        <taxon>Nematoda</taxon>
        <taxon>Chromadorea</taxon>
        <taxon>Rhabditida</taxon>
        <taxon>Spirurina</taxon>
        <taxon>Ascaridomorpha</taxon>
        <taxon>Ascaridoidea</taxon>
        <taxon>Ascarididae</taxon>
        <taxon>Parascaris</taxon>
    </lineage>
</organism>
<reference evidence="3 4" key="1">
    <citation type="submission" date="2022-11" db="UniProtKB">
        <authorList>
            <consortium name="WormBaseParasite"/>
        </authorList>
    </citation>
    <scope>IDENTIFICATION</scope>
</reference>
<dbReference type="InterPro" id="IPR018170">
    <property type="entry name" value="Aldo/ket_reductase_CS"/>
</dbReference>
<dbReference type="InterPro" id="IPR020471">
    <property type="entry name" value="AKR"/>
</dbReference>
<feature type="domain" description="NADP-dependent oxidoreductase" evidence="1">
    <location>
        <begin position="19"/>
        <end position="64"/>
    </location>
</feature>
<evidence type="ECO:0000313" key="2">
    <source>
        <dbReference type="Proteomes" id="UP000887569"/>
    </source>
</evidence>
<proteinExistence type="predicted"/>
<name>A0A915BTF2_PARUN</name>
<dbReference type="Proteomes" id="UP000887569">
    <property type="component" value="Unplaced"/>
</dbReference>
<dbReference type="SUPFAM" id="SSF51430">
    <property type="entry name" value="NAD(P)-linked oxidoreductase"/>
    <property type="match status" value="1"/>
</dbReference>
<dbReference type="GO" id="GO:0016491">
    <property type="term" value="F:oxidoreductase activity"/>
    <property type="evidence" value="ECO:0007669"/>
    <property type="project" value="InterPro"/>
</dbReference>
<dbReference type="Pfam" id="PF00248">
    <property type="entry name" value="Aldo_ket_red"/>
    <property type="match status" value="1"/>
</dbReference>
<dbReference type="InterPro" id="IPR023210">
    <property type="entry name" value="NADP_OxRdtase_dom"/>
</dbReference>
<dbReference type="PROSITE" id="PS00798">
    <property type="entry name" value="ALDOKETO_REDUCTASE_1"/>
    <property type="match status" value="1"/>
</dbReference>
<dbReference type="WBParaSite" id="PgR057_g060_t07">
    <property type="protein sequence ID" value="PgR057_g060_t07"/>
    <property type="gene ID" value="PgR057_g060"/>
</dbReference>
<evidence type="ECO:0000259" key="1">
    <source>
        <dbReference type="Pfam" id="PF00248"/>
    </source>
</evidence>
<dbReference type="WBParaSite" id="PgR057_g060_t04">
    <property type="protein sequence ID" value="PgR057_g060_t04"/>
    <property type="gene ID" value="PgR057_g060"/>
</dbReference>
<dbReference type="Gene3D" id="3.20.20.100">
    <property type="entry name" value="NADP-dependent oxidoreductase domain"/>
    <property type="match status" value="1"/>
</dbReference>
<dbReference type="InterPro" id="IPR036812">
    <property type="entry name" value="NAD(P)_OxRdtase_dom_sf"/>
</dbReference>
<evidence type="ECO:0000313" key="4">
    <source>
        <dbReference type="WBParaSite" id="PgR057_g060_t04"/>
    </source>
</evidence>
<dbReference type="WBParaSite" id="PgR057_g060_t05">
    <property type="protein sequence ID" value="PgR057_g060_t05"/>
    <property type="gene ID" value="PgR057_g060"/>
</dbReference>
<dbReference type="PANTHER" id="PTHR43827:SF14">
    <property type="entry name" value="NADP-DEPENDENT OXIDOREDUCTASE DOMAIN-CONTAINING PROTEIN"/>
    <property type="match status" value="1"/>
</dbReference>
<protein>
    <submittedName>
        <fullName evidence="3 4">NADP-dependent oxidoreductase domain-containing protein</fullName>
    </submittedName>
</protein>
<evidence type="ECO:0000313" key="3">
    <source>
        <dbReference type="WBParaSite" id="PgR057_g060_t03"/>
    </source>
</evidence>
<dbReference type="AlphaFoldDB" id="A0A915BTF2"/>
<dbReference type="PANTHER" id="PTHR43827">
    <property type="entry name" value="2,5-DIKETO-D-GLUCONIC ACID REDUCTASE"/>
    <property type="match status" value="1"/>
</dbReference>
<accession>A0A915BTF2</accession>